<reference evidence="8 9" key="1">
    <citation type="submission" date="2018-09" db="EMBL/GenBank/DDBJ databases">
        <title>Arachidicoccus sp. nov., a bacterium isolated from soil.</title>
        <authorList>
            <person name="Weon H.-Y."/>
            <person name="Kwon S.-W."/>
            <person name="Lee S.A."/>
        </authorList>
    </citation>
    <scope>NUCLEOTIDE SEQUENCE [LARGE SCALE GENOMIC DNA]</scope>
    <source>
        <strain evidence="8 9">KIS59-12</strain>
    </source>
</reference>
<feature type="transmembrane region" description="Helical" evidence="7">
    <location>
        <begin position="12"/>
        <end position="29"/>
    </location>
</feature>
<evidence type="ECO:0000313" key="9">
    <source>
        <dbReference type="Proteomes" id="UP000266118"/>
    </source>
</evidence>
<feature type="transmembrane region" description="Helical" evidence="7">
    <location>
        <begin position="41"/>
        <end position="60"/>
    </location>
</feature>
<proteinExistence type="inferred from homology"/>
<feature type="transmembrane region" description="Helical" evidence="7">
    <location>
        <begin position="122"/>
        <end position="141"/>
    </location>
</feature>
<dbReference type="InterPro" id="IPR032808">
    <property type="entry name" value="DoxX"/>
</dbReference>
<dbReference type="PANTHER" id="PTHR33452:SF1">
    <property type="entry name" value="INNER MEMBRANE PROTEIN YPHA-RELATED"/>
    <property type="match status" value="1"/>
</dbReference>
<dbReference type="Pfam" id="PF07681">
    <property type="entry name" value="DoxX"/>
    <property type="match status" value="1"/>
</dbReference>
<feature type="transmembrane region" description="Helical" evidence="7">
    <location>
        <begin position="72"/>
        <end position="92"/>
    </location>
</feature>
<gene>
    <name evidence="8" type="ORF">D6B99_07430</name>
</gene>
<comment type="subcellular location">
    <subcellularLocation>
        <location evidence="1">Cell membrane</location>
        <topology evidence="1">Multi-pass membrane protein</topology>
    </subcellularLocation>
</comment>
<evidence type="ECO:0000256" key="6">
    <source>
        <dbReference type="ARBA" id="ARBA00023136"/>
    </source>
</evidence>
<keyword evidence="4 7" id="KW-0812">Transmembrane</keyword>
<keyword evidence="3" id="KW-1003">Cell membrane</keyword>
<name>A0A386HU28_9BACT</name>
<sequence>MHKRISGFNMAPLFLRTIVGIGFIIHGYAKISRGTAGFEKLLVQVGVPFAHINAIVVPYVELIGGLAVLTGLFVNIVAIPLIITMLVATYTVQFHYGFSSVNTIGLTPAGPKFGPPGYEINLLYIGCLISLIFTGSGILSVDSWRSKWYSRVKNKK</sequence>
<evidence type="ECO:0000256" key="2">
    <source>
        <dbReference type="ARBA" id="ARBA00006679"/>
    </source>
</evidence>
<keyword evidence="9" id="KW-1185">Reference proteome</keyword>
<dbReference type="InterPro" id="IPR051907">
    <property type="entry name" value="DoxX-like_oxidoreductase"/>
</dbReference>
<dbReference type="AlphaFoldDB" id="A0A386HU28"/>
<dbReference type="PANTHER" id="PTHR33452">
    <property type="entry name" value="OXIDOREDUCTASE CATD-RELATED"/>
    <property type="match status" value="1"/>
</dbReference>
<dbReference type="OrthoDB" id="9808524at2"/>
<evidence type="ECO:0000313" key="8">
    <source>
        <dbReference type="EMBL" id="AYD49333.1"/>
    </source>
</evidence>
<dbReference type="Proteomes" id="UP000266118">
    <property type="component" value="Chromosome"/>
</dbReference>
<evidence type="ECO:0000256" key="5">
    <source>
        <dbReference type="ARBA" id="ARBA00022989"/>
    </source>
</evidence>
<evidence type="ECO:0000256" key="7">
    <source>
        <dbReference type="SAM" id="Phobius"/>
    </source>
</evidence>
<organism evidence="8 9">
    <name type="scientific">Arachidicoccus soli</name>
    <dbReference type="NCBI Taxonomy" id="2341117"/>
    <lineage>
        <taxon>Bacteria</taxon>
        <taxon>Pseudomonadati</taxon>
        <taxon>Bacteroidota</taxon>
        <taxon>Chitinophagia</taxon>
        <taxon>Chitinophagales</taxon>
        <taxon>Chitinophagaceae</taxon>
        <taxon>Arachidicoccus</taxon>
    </lineage>
</organism>
<comment type="similarity">
    <text evidence="2">Belongs to the DoxX family.</text>
</comment>
<accession>A0A386HU28</accession>
<dbReference type="KEGG" id="ark:D6B99_07430"/>
<dbReference type="RefSeq" id="WP_119990972.1">
    <property type="nucleotide sequence ID" value="NZ_CP032489.1"/>
</dbReference>
<keyword evidence="5 7" id="KW-1133">Transmembrane helix</keyword>
<evidence type="ECO:0000256" key="3">
    <source>
        <dbReference type="ARBA" id="ARBA00022475"/>
    </source>
</evidence>
<dbReference type="EMBL" id="CP032489">
    <property type="protein sequence ID" value="AYD49333.1"/>
    <property type="molecule type" value="Genomic_DNA"/>
</dbReference>
<evidence type="ECO:0000256" key="4">
    <source>
        <dbReference type="ARBA" id="ARBA00022692"/>
    </source>
</evidence>
<keyword evidence="6 7" id="KW-0472">Membrane</keyword>
<evidence type="ECO:0000256" key="1">
    <source>
        <dbReference type="ARBA" id="ARBA00004651"/>
    </source>
</evidence>
<dbReference type="GO" id="GO:0005886">
    <property type="term" value="C:plasma membrane"/>
    <property type="evidence" value="ECO:0007669"/>
    <property type="project" value="UniProtKB-SubCell"/>
</dbReference>
<protein>
    <submittedName>
        <fullName evidence="8">DoxX family protein</fullName>
    </submittedName>
</protein>